<evidence type="ECO:0000313" key="3">
    <source>
        <dbReference type="Proteomes" id="UP000266841"/>
    </source>
</evidence>
<dbReference type="Gene3D" id="2.60.120.920">
    <property type="match status" value="1"/>
</dbReference>
<accession>K0RXC8</accession>
<dbReference type="Proteomes" id="UP000266841">
    <property type="component" value="Unassembled WGS sequence"/>
</dbReference>
<keyword evidence="3" id="KW-1185">Reference proteome</keyword>
<comment type="caution">
    <text evidence="2">The sequence shown here is derived from an EMBL/GenBank/DDBJ whole genome shotgun (WGS) entry which is preliminary data.</text>
</comment>
<organism evidence="2 3">
    <name type="scientific">Thalassiosira oceanica</name>
    <name type="common">Marine diatom</name>
    <dbReference type="NCBI Taxonomy" id="159749"/>
    <lineage>
        <taxon>Eukaryota</taxon>
        <taxon>Sar</taxon>
        <taxon>Stramenopiles</taxon>
        <taxon>Ochrophyta</taxon>
        <taxon>Bacillariophyta</taxon>
        <taxon>Coscinodiscophyceae</taxon>
        <taxon>Thalassiosirophycidae</taxon>
        <taxon>Thalassiosirales</taxon>
        <taxon>Thalassiosiraceae</taxon>
        <taxon>Thalassiosira</taxon>
    </lineage>
</organism>
<evidence type="ECO:0000313" key="2">
    <source>
        <dbReference type="EMBL" id="EJK57094.1"/>
    </source>
</evidence>
<dbReference type="OrthoDB" id="195558at2759"/>
<name>K0RXC8_THAOC</name>
<evidence type="ECO:0000256" key="1">
    <source>
        <dbReference type="SAM" id="Coils"/>
    </source>
</evidence>
<sequence length="351" mass="39141">MADDGNSMKRLKTSEDDRIIAELRRRNAELESENEQLRSDVARLSSENEQLSGLGNNEVLPVVIVPPTVDLSRIDTSIFTQISSFVGTARELLNLALTCKSFGWRQTTSTLNWSLVEEVARREVCSRATGAEMGSLPRYVSGTTTWLSILHRFDHPLLFDVLAGDGIEHRNGDESRVYGTNYDYGLSTAVTSSYIMTTGSHFAEFEITGTPFIGVARPMPRLIFDREGFNFFISDHFDTLLAERTDEWGDGNVHACQYFCRHGGTICTGFQGELTDGYHWDRGWEGMESCRTGDTIGMLLNLDEGTLTVYKNNRRLGVIKDGLSGSYCWYVRVGEGEAVAIKRGALPNAEN</sequence>
<evidence type="ECO:0008006" key="4">
    <source>
        <dbReference type="Google" id="ProtNLM"/>
    </source>
</evidence>
<gene>
    <name evidence="2" type="ORF">THAOC_22900</name>
</gene>
<dbReference type="AlphaFoldDB" id="K0RXC8"/>
<dbReference type="EMBL" id="AGNL01029508">
    <property type="protein sequence ID" value="EJK57094.1"/>
    <property type="molecule type" value="Genomic_DNA"/>
</dbReference>
<keyword evidence="1" id="KW-0175">Coiled coil</keyword>
<dbReference type="InterPro" id="IPR043136">
    <property type="entry name" value="B30.2/SPRY_sf"/>
</dbReference>
<dbReference type="InterPro" id="IPR013320">
    <property type="entry name" value="ConA-like_dom_sf"/>
</dbReference>
<dbReference type="CDD" id="cd14686">
    <property type="entry name" value="bZIP"/>
    <property type="match status" value="1"/>
</dbReference>
<reference evidence="2 3" key="1">
    <citation type="journal article" date="2012" name="Genome Biol.">
        <title>Genome and low-iron response of an oceanic diatom adapted to chronic iron limitation.</title>
        <authorList>
            <person name="Lommer M."/>
            <person name="Specht M."/>
            <person name="Roy A.S."/>
            <person name="Kraemer L."/>
            <person name="Andreson R."/>
            <person name="Gutowska M.A."/>
            <person name="Wolf J."/>
            <person name="Bergner S.V."/>
            <person name="Schilhabel M.B."/>
            <person name="Klostermeier U.C."/>
            <person name="Beiko R.G."/>
            <person name="Rosenstiel P."/>
            <person name="Hippler M."/>
            <person name="Laroche J."/>
        </authorList>
    </citation>
    <scope>NUCLEOTIDE SEQUENCE [LARGE SCALE GENOMIC DNA]</scope>
    <source>
        <strain evidence="2 3">CCMP1005</strain>
    </source>
</reference>
<dbReference type="SUPFAM" id="SSF49899">
    <property type="entry name" value="Concanavalin A-like lectins/glucanases"/>
    <property type="match status" value="1"/>
</dbReference>
<proteinExistence type="predicted"/>
<protein>
    <recommendedName>
        <fullName evidence="4">B30.2/SPRY domain-containing protein</fullName>
    </recommendedName>
</protein>
<feature type="coiled-coil region" evidence="1">
    <location>
        <begin position="20"/>
        <end position="54"/>
    </location>
</feature>